<dbReference type="Proteomes" id="UP000316759">
    <property type="component" value="Unassembled WGS sequence"/>
</dbReference>
<dbReference type="InterPro" id="IPR015915">
    <property type="entry name" value="Kelch-typ_b-propeller"/>
</dbReference>
<reference evidence="4 5" key="1">
    <citation type="submission" date="2019-04" db="EMBL/GenBank/DDBJ databases">
        <title>Annotation for the trematode Fasciola gigantica.</title>
        <authorList>
            <person name="Choi Y.-J."/>
        </authorList>
    </citation>
    <scope>NUCLEOTIDE SEQUENCE [LARGE SCALE GENOMIC DNA]</scope>
    <source>
        <strain evidence="4">Uganda_cow_1</strain>
    </source>
</reference>
<dbReference type="SUPFAM" id="SSF117281">
    <property type="entry name" value="Kelch motif"/>
    <property type="match status" value="1"/>
</dbReference>
<protein>
    <submittedName>
        <fullName evidence="4">Uncharacterized protein</fullName>
    </submittedName>
</protein>
<gene>
    <name evidence="4" type="ORF">FGIG_06923</name>
</gene>
<feature type="compositionally biased region" description="Basic and acidic residues" evidence="3">
    <location>
        <begin position="260"/>
        <end position="272"/>
    </location>
</feature>
<organism evidence="4 5">
    <name type="scientific">Fasciola gigantica</name>
    <name type="common">Giant liver fluke</name>
    <dbReference type="NCBI Taxonomy" id="46835"/>
    <lineage>
        <taxon>Eukaryota</taxon>
        <taxon>Metazoa</taxon>
        <taxon>Spiralia</taxon>
        <taxon>Lophotrochozoa</taxon>
        <taxon>Platyhelminthes</taxon>
        <taxon>Trematoda</taxon>
        <taxon>Digenea</taxon>
        <taxon>Plagiorchiida</taxon>
        <taxon>Echinostomata</taxon>
        <taxon>Echinostomatoidea</taxon>
        <taxon>Fasciolidae</taxon>
        <taxon>Fasciola</taxon>
    </lineage>
</organism>
<evidence type="ECO:0000256" key="2">
    <source>
        <dbReference type="ARBA" id="ARBA00022737"/>
    </source>
</evidence>
<keyword evidence="1" id="KW-0880">Kelch repeat</keyword>
<evidence type="ECO:0000313" key="5">
    <source>
        <dbReference type="Proteomes" id="UP000316759"/>
    </source>
</evidence>
<dbReference type="AlphaFoldDB" id="A0A504YFU3"/>
<dbReference type="STRING" id="46835.A0A504YFU3"/>
<keyword evidence="5" id="KW-1185">Reference proteome</keyword>
<dbReference type="Pfam" id="PF24681">
    <property type="entry name" value="Kelch_KLHDC2_KLHL20_DRC7"/>
    <property type="match status" value="1"/>
</dbReference>
<dbReference type="Gene3D" id="2.120.10.80">
    <property type="entry name" value="Kelch-type beta propeller"/>
    <property type="match status" value="1"/>
</dbReference>
<keyword evidence="2" id="KW-0677">Repeat</keyword>
<sequence length="428" mass="47040">MNLRKSIIISAYRLESSLRWQCHKLSIPAPTKRFGATILHRDQYVYVFGGATNMFTTFNDLWRFNLDKRTWKRLVVEGELPTPRAHAKGGFVGDILYLFGGCHSFHVPGMHHAGRVEWLSDLSSFNINSFCWSKHPLRHVEGLIMEPPIPVTAGQTGCFLPAGEVGCPGVFVLFGGISQSMTECGSDVCLINPDRGEWMSLIAPPQSVNDPAVVAWPPGRCGHSVCALDSTRMLVLFGNLQPPVSQPAFDESPPPRRQRLPSEVDGELKDPPYHGQPAGDIWILTRTRIGPHSTDWSSVTPGIATKVDCPWSVSVCPPLDFYYACTVGLPWSHDIWSSKTGDVCRSTRSCIEQLHEGPIQSPSPLQQVCAHSPWFVSVNRNAYSSRGGGQTASLLVAFEPGPDLITVFRSVTRSAFITGIYGDASPNV</sequence>
<dbReference type="EMBL" id="SUNJ01010960">
    <property type="protein sequence ID" value="TPP59235.1"/>
    <property type="molecule type" value="Genomic_DNA"/>
</dbReference>
<name>A0A504YFU3_FASGI</name>
<evidence type="ECO:0000313" key="4">
    <source>
        <dbReference type="EMBL" id="TPP59235.1"/>
    </source>
</evidence>
<dbReference type="PANTHER" id="PTHR46093">
    <property type="entry name" value="ACYL-COA-BINDING DOMAIN-CONTAINING PROTEIN 5"/>
    <property type="match status" value="1"/>
</dbReference>
<dbReference type="OrthoDB" id="9973021at2759"/>
<evidence type="ECO:0000256" key="1">
    <source>
        <dbReference type="ARBA" id="ARBA00022441"/>
    </source>
</evidence>
<evidence type="ECO:0000256" key="3">
    <source>
        <dbReference type="SAM" id="MobiDB-lite"/>
    </source>
</evidence>
<feature type="region of interest" description="Disordered" evidence="3">
    <location>
        <begin position="245"/>
        <end position="275"/>
    </location>
</feature>
<comment type="caution">
    <text evidence="4">The sequence shown here is derived from an EMBL/GenBank/DDBJ whole genome shotgun (WGS) entry which is preliminary data.</text>
</comment>
<dbReference type="PANTHER" id="PTHR46093:SF18">
    <property type="entry name" value="FIBRONECTIN TYPE-III DOMAIN-CONTAINING PROTEIN"/>
    <property type="match status" value="1"/>
</dbReference>
<accession>A0A504YFU3</accession>
<proteinExistence type="predicted"/>